<evidence type="ECO:0000313" key="1">
    <source>
        <dbReference type="EMBL" id="VBB26799.1"/>
    </source>
</evidence>
<name>A0A498SCN2_ACAVI</name>
<dbReference type="Proteomes" id="UP000276991">
    <property type="component" value="Unassembled WGS sequence"/>
</dbReference>
<accession>A0A498SCN2</accession>
<gene>
    <name evidence="1" type="ORF">NAV_LOCUS1629</name>
</gene>
<dbReference type="EMBL" id="UPTC01000145">
    <property type="protein sequence ID" value="VBB26799.1"/>
    <property type="molecule type" value="Genomic_DNA"/>
</dbReference>
<reference evidence="1 2" key="1">
    <citation type="submission" date="2018-08" db="EMBL/GenBank/DDBJ databases">
        <authorList>
            <person name="Laetsch R D."/>
            <person name="Stevens L."/>
            <person name="Kumar S."/>
            <person name="Blaxter L. M."/>
        </authorList>
    </citation>
    <scope>NUCLEOTIDE SEQUENCE [LARGE SCALE GENOMIC DNA]</scope>
</reference>
<dbReference type="OrthoDB" id="5850852at2759"/>
<proteinExistence type="predicted"/>
<dbReference type="AlphaFoldDB" id="A0A498SCN2"/>
<sequence length="135" mass="15727">MVWRNDSNRVRRRLPNIPSEAKSSPTLERLNLGGMLPPILSVDHVERPTLLEMDDDRTKQLSFSERSLFSWSPTIRLTFPMYSTQRRELFTEEGIFKTFVCHQKPFTVKGELFKKGVKINLPLAKVNFDKGNVYL</sequence>
<keyword evidence="2" id="KW-1185">Reference proteome</keyword>
<protein>
    <submittedName>
        <fullName evidence="1">Uncharacterized protein</fullName>
    </submittedName>
</protein>
<organism evidence="1 2">
    <name type="scientific">Acanthocheilonema viteae</name>
    <name type="common">Filarial nematode worm</name>
    <name type="synonym">Dipetalonema viteae</name>
    <dbReference type="NCBI Taxonomy" id="6277"/>
    <lineage>
        <taxon>Eukaryota</taxon>
        <taxon>Metazoa</taxon>
        <taxon>Ecdysozoa</taxon>
        <taxon>Nematoda</taxon>
        <taxon>Chromadorea</taxon>
        <taxon>Rhabditida</taxon>
        <taxon>Spirurina</taxon>
        <taxon>Spiruromorpha</taxon>
        <taxon>Filarioidea</taxon>
        <taxon>Onchocercidae</taxon>
        <taxon>Acanthocheilonema</taxon>
    </lineage>
</organism>
<evidence type="ECO:0000313" key="2">
    <source>
        <dbReference type="Proteomes" id="UP000276991"/>
    </source>
</evidence>